<feature type="compositionally biased region" description="Basic and acidic residues" evidence="1">
    <location>
        <begin position="564"/>
        <end position="578"/>
    </location>
</feature>
<feature type="compositionally biased region" description="Acidic residues" evidence="1">
    <location>
        <begin position="621"/>
        <end position="633"/>
    </location>
</feature>
<comment type="caution">
    <text evidence="2">The sequence shown here is derived from an EMBL/GenBank/DDBJ whole genome shotgun (WGS) entry which is preliminary data.</text>
</comment>
<feature type="compositionally biased region" description="Polar residues" evidence="1">
    <location>
        <begin position="288"/>
        <end position="299"/>
    </location>
</feature>
<feature type="compositionally biased region" description="Polar residues" evidence="1">
    <location>
        <begin position="59"/>
        <end position="70"/>
    </location>
</feature>
<keyword evidence="3" id="KW-1185">Reference proteome</keyword>
<feature type="region of interest" description="Disordered" evidence="1">
    <location>
        <begin position="53"/>
        <end position="72"/>
    </location>
</feature>
<name>A0ABR0KCC9_9EURO</name>
<feature type="region of interest" description="Disordered" evidence="1">
    <location>
        <begin position="1"/>
        <end position="24"/>
    </location>
</feature>
<reference evidence="2 3" key="1">
    <citation type="submission" date="2023-08" db="EMBL/GenBank/DDBJ databases">
        <title>Black Yeasts Isolated from many extreme environments.</title>
        <authorList>
            <person name="Coleine C."/>
            <person name="Stajich J.E."/>
            <person name="Selbmann L."/>
        </authorList>
    </citation>
    <scope>NUCLEOTIDE SEQUENCE [LARGE SCALE GENOMIC DNA]</scope>
    <source>
        <strain evidence="2 3">CCFEE 5885</strain>
    </source>
</reference>
<feature type="compositionally biased region" description="Basic and acidic residues" evidence="1">
    <location>
        <begin position="610"/>
        <end position="620"/>
    </location>
</feature>
<proteinExistence type="predicted"/>
<dbReference type="Proteomes" id="UP001345013">
    <property type="component" value="Unassembled WGS sequence"/>
</dbReference>
<feature type="compositionally biased region" description="Basic and acidic residues" evidence="1">
    <location>
        <begin position="184"/>
        <end position="193"/>
    </location>
</feature>
<organism evidence="2 3">
    <name type="scientific">Lithohypha guttulata</name>
    <dbReference type="NCBI Taxonomy" id="1690604"/>
    <lineage>
        <taxon>Eukaryota</taxon>
        <taxon>Fungi</taxon>
        <taxon>Dikarya</taxon>
        <taxon>Ascomycota</taxon>
        <taxon>Pezizomycotina</taxon>
        <taxon>Eurotiomycetes</taxon>
        <taxon>Chaetothyriomycetidae</taxon>
        <taxon>Chaetothyriales</taxon>
        <taxon>Trichomeriaceae</taxon>
        <taxon>Lithohypha</taxon>
    </lineage>
</organism>
<feature type="compositionally biased region" description="Acidic residues" evidence="1">
    <location>
        <begin position="78"/>
        <end position="102"/>
    </location>
</feature>
<protein>
    <submittedName>
        <fullName evidence="2">Uncharacterized protein</fullName>
    </submittedName>
</protein>
<feature type="compositionally biased region" description="Acidic residues" evidence="1">
    <location>
        <begin position="159"/>
        <end position="173"/>
    </location>
</feature>
<feature type="region of interest" description="Disordered" evidence="1">
    <location>
        <begin position="511"/>
        <end position="680"/>
    </location>
</feature>
<dbReference type="Pfam" id="PF10336">
    <property type="entry name" value="DUF2420"/>
    <property type="match status" value="1"/>
</dbReference>
<evidence type="ECO:0000256" key="1">
    <source>
        <dbReference type="SAM" id="MobiDB-lite"/>
    </source>
</evidence>
<feature type="region of interest" description="Disordered" evidence="1">
    <location>
        <begin position="460"/>
        <end position="484"/>
    </location>
</feature>
<accession>A0ABR0KCC9</accession>
<dbReference type="InterPro" id="IPR018822">
    <property type="entry name" value="UPF0646"/>
</dbReference>
<feature type="compositionally biased region" description="Polar residues" evidence="1">
    <location>
        <begin position="217"/>
        <end position="235"/>
    </location>
</feature>
<sequence>MTTTQPLPSQGLTAEVDEDRMQMGTSPYIQLDQEIDIELDDDRDHFIEDNSMIDDATDNMDSMQQDNLTTTHDDAMYEEAADEDLLDIEDGDDYEMDPDDQGEGSQNGNTLAVEDDFTSHSAQQQHEDSLVTLDPEEASITLEDLTQEPQEGAEKDGGDEQEVEVEAIEEEEATNTVYISPDTLTDRLPDDRLRPKKIAAESTSTNTEDPPEVLDFPQSTNPDESTDSDTAQSLRRPSGEIEQESDAQPASAAQMHINPEVYEPNEAAHQEAQDTATSPEVVDESERSTAVQLDPSPSNLHPVIVNYMDQDYSLFPPGDHEDGTTYLLPDFALASQPFEKLLVACRELIGDGLGHDDEMVLDIPTLGLHICEDSKYASQITLAQVIDTYMLLSQNEQLSKSQMAYLINSAREGKFYTAIAEEHVGSPDEEQGSEEYGDATIYYETGDVLDDQEALNNSVEIEESEKSRTHELEDDEGIEHDAGVVATEITEPVEPLGEDDAASAAPDLAVAEGSEGPLPEETSPQTPDLAEQEDDAASQSSHTVEGDHVAAVQVGSVQANDPAADQHDQLAAEEAQHDFEEEEDLFADDNRDAETALLAETANGDQSVTEVEHQNGHIPEEAEEELIEWDNEDGQLNTDSAFAPPATPSKATNGKRKLEEEEDYIIDLEDTPNAKRTRSS</sequence>
<feature type="region of interest" description="Disordered" evidence="1">
    <location>
        <begin position="267"/>
        <end position="299"/>
    </location>
</feature>
<feature type="compositionally biased region" description="Polar residues" evidence="1">
    <location>
        <begin position="1"/>
        <end position="12"/>
    </location>
</feature>
<evidence type="ECO:0000313" key="2">
    <source>
        <dbReference type="EMBL" id="KAK5093013.1"/>
    </source>
</evidence>
<feature type="compositionally biased region" description="Acidic residues" evidence="1">
    <location>
        <begin position="660"/>
        <end position="670"/>
    </location>
</feature>
<gene>
    <name evidence="2" type="ORF">LTR24_004673</name>
</gene>
<dbReference type="EMBL" id="JAVRRG010000049">
    <property type="protein sequence ID" value="KAK5093013.1"/>
    <property type="molecule type" value="Genomic_DNA"/>
</dbReference>
<feature type="region of interest" description="Disordered" evidence="1">
    <location>
        <begin position="78"/>
        <end position="252"/>
    </location>
</feature>
<evidence type="ECO:0000313" key="3">
    <source>
        <dbReference type="Proteomes" id="UP001345013"/>
    </source>
</evidence>